<proteinExistence type="predicted"/>
<evidence type="ECO:0000313" key="1">
    <source>
        <dbReference type="Ensembl" id="ENSSTUP00000104979.1"/>
    </source>
</evidence>
<name>A0A674EAK8_SALTR</name>
<protein>
    <recommendedName>
        <fullName evidence="3">Plac8 onzin related protein 6</fullName>
    </recommendedName>
</protein>
<dbReference type="AlphaFoldDB" id="A0A674EAK8"/>
<keyword evidence="2" id="KW-1185">Reference proteome</keyword>
<evidence type="ECO:0000313" key="2">
    <source>
        <dbReference type="Proteomes" id="UP000472277"/>
    </source>
</evidence>
<evidence type="ECO:0008006" key="3">
    <source>
        <dbReference type="Google" id="ProtNLM"/>
    </source>
</evidence>
<sequence length="143" mass="16006">CFAYWYFPCFACTTTSVFGECFCLPLLDVLMGFTQLVEVSSCTPPVYMSMRVAVRNRYAIHVAYGTLCKDCVYSTFCNICSWCQLAWEIKRRRQTFTVINAQSTMLLGQNTVMASQPGVNTSQPTGHILSAYDQLHPSGSLGH</sequence>
<organism evidence="1 2">
    <name type="scientific">Salmo trutta</name>
    <name type="common">Brown trout</name>
    <dbReference type="NCBI Taxonomy" id="8032"/>
    <lineage>
        <taxon>Eukaryota</taxon>
        <taxon>Metazoa</taxon>
        <taxon>Chordata</taxon>
        <taxon>Craniata</taxon>
        <taxon>Vertebrata</taxon>
        <taxon>Euteleostomi</taxon>
        <taxon>Actinopterygii</taxon>
        <taxon>Neopterygii</taxon>
        <taxon>Teleostei</taxon>
        <taxon>Protacanthopterygii</taxon>
        <taxon>Salmoniformes</taxon>
        <taxon>Salmonidae</taxon>
        <taxon>Salmoninae</taxon>
        <taxon>Salmo</taxon>
    </lineage>
</organism>
<dbReference type="InParanoid" id="A0A674EAK8"/>
<reference evidence="1" key="1">
    <citation type="submission" date="2025-08" db="UniProtKB">
        <authorList>
            <consortium name="Ensembl"/>
        </authorList>
    </citation>
    <scope>IDENTIFICATION</scope>
</reference>
<dbReference type="OMA" id="YAIHVAY"/>
<dbReference type="Proteomes" id="UP000472277">
    <property type="component" value="Chromosome 8"/>
</dbReference>
<dbReference type="Ensembl" id="ENSSTUT00000112566.1">
    <property type="protein sequence ID" value="ENSSTUP00000104979.1"/>
    <property type="gene ID" value="ENSSTUG00000046863.1"/>
</dbReference>
<accession>A0A674EAK8</accession>
<reference evidence="1" key="2">
    <citation type="submission" date="2025-09" db="UniProtKB">
        <authorList>
            <consortium name="Ensembl"/>
        </authorList>
    </citation>
    <scope>IDENTIFICATION</scope>
</reference>
<dbReference type="GeneTree" id="ENSGT00940000163701"/>